<evidence type="ECO:0008006" key="5">
    <source>
        <dbReference type="Google" id="ProtNLM"/>
    </source>
</evidence>
<keyword evidence="2" id="KW-0732">Signal</keyword>
<evidence type="ECO:0000313" key="3">
    <source>
        <dbReference type="EMBL" id="SPK70847.1"/>
    </source>
</evidence>
<dbReference type="AlphaFoldDB" id="A0A375I8B1"/>
<name>A0A375I8B1_9BURK</name>
<feature type="compositionally biased region" description="Basic and acidic residues" evidence="1">
    <location>
        <begin position="153"/>
        <end position="168"/>
    </location>
</feature>
<feature type="signal peptide" evidence="2">
    <location>
        <begin position="1"/>
        <end position="16"/>
    </location>
</feature>
<feature type="region of interest" description="Disordered" evidence="1">
    <location>
        <begin position="153"/>
        <end position="172"/>
    </location>
</feature>
<organism evidence="3 4">
    <name type="scientific">Cupriavidus taiwanensis</name>
    <dbReference type="NCBI Taxonomy" id="164546"/>
    <lineage>
        <taxon>Bacteria</taxon>
        <taxon>Pseudomonadati</taxon>
        <taxon>Pseudomonadota</taxon>
        <taxon>Betaproteobacteria</taxon>
        <taxon>Burkholderiales</taxon>
        <taxon>Burkholderiaceae</taxon>
        <taxon>Cupriavidus</taxon>
    </lineage>
</organism>
<evidence type="ECO:0000256" key="1">
    <source>
        <dbReference type="SAM" id="MobiDB-lite"/>
    </source>
</evidence>
<gene>
    <name evidence="3" type="ORF">CT19425_30071</name>
</gene>
<protein>
    <recommendedName>
        <fullName evidence="5">Toxin-antitoxin system YwqK family antitoxin</fullName>
    </recommendedName>
</protein>
<evidence type="ECO:0000313" key="4">
    <source>
        <dbReference type="Proteomes" id="UP000255505"/>
    </source>
</evidence>
<dbReference type="Gene3D" id="2.20.110.10">
    <property type="entry name" value="Histone H3 K4-specific methyltransferase SET7/9 N-terminal domain"/>
    <property type="match status" value="1"/>
</dbReference>
<proteinExistence type="predicted"/>
<reference evidence="3 4" key="1">
    <citation type="submission" date="2018-01" db="EMBL/GenBank/DDBJ databases">
        <authorList>
            <person name="Gaut B.S."/>
            <person name="Morton B.R."/>
            <person name="Clegg M.T."/>
            <person name="Duvall M.R."/>
        </authorList>
    </citation>
    <scope>NUCLEOTIDE SEQUENCE [LARGE SCALE GENOMIC DNA]</scope>
    <source>
        <strain evidence="3">Cupriavidus taiwanensis LMG 19425</strain>
    </source>
</reference>
<evidence type="ECO:0000256" key="2">
    <source>
        <dbReference type="SAM" id="SignalP"/>
    </source>
</evidence>
<sequence length="343" mass="37137">MALWMLCVALVLTACAKQPTLDFRNAQIVNGKVYVRDANTPFSGIVTNVPNLQILSAQEGAEKFANAIGINILATLGNIQVAPGMLAHGLLLSVLAGTLCDVHVKDGMLDGQATCKSPQSDSVRLAMGFRAGRLDGALKLNDPRDPKHLVSEVSFKDGQPDGKQETHSPKTRKLTHIVPWSNGVLEGNEEGFDEVTGNRTLQATLVNGKYDGKFVRYAPDGNRVVYAVNFVRGQMDGVEEAYDPLSGTPTGRAEYAKGKLNGVVKRWDANGNLVSEEAYRDGTRVAVPAIGQIERKMESAESIDACVGGWTDAYRKEKGEDALIAMDQITEWESWCRAGKRSS</sequence>
<dbReference type="SUPFAM" id="SSF82185">
    <property type="entry name" value="Histone H3 K4-specific methyltransferase SET7/9 N-terminal domain"/>
    <property type="match status" value="2"/>
</dbReference>
<accession>A0A375I8B1</accession>
<feature type="chain" id="PRO_5017027668" description="Toxin-antitoxin system YwqK family antitoxin" evidence="2">
    <location>
        <begin position="17"/>
        <end position="343"/>
    </location>
</feature>
<dbReference type="Proteomes" id="UP000255505">
    <property type="component" value="Chromosome I"/>
</dbReference>
<dbReference type="EMBL" id="LT991976">
    <property type="protein sequence ID" value="SPK70847.1"/>
    <property type="molecule type" value="Genomic_DNA"/>
</dbReference>